<dbReference type="EMBL" id="CADCTG010000184">
    <property type="protein sequence ID" value="CAA9257495.1"/>
    <property type="molecule type" value="Genomic_DNA"/>
</dbReference>
<dbReference type="AlphaFoldDB" id="A0A6J4INR0"/>
<protein>
    <submittedName>
        <fullName evidence="2">Ser-tRNA(Ala) deacylase @ Gly-tRNA(Ala) deacylase</fullName>
    </submittedName>
</protein>
<feature type="region of interest" description="Disordered" evidence="1">
    <location>
        <begin position="1"/>
        <end position="245"/>
    </location>
</feature>
<sequence length="245" mass="26428">GAARRDGAAVPGGRLRARVRRARAVGRAGGRVARPHRVLRPGGRAAGRHRRAGMERRRHGRGARGERAGRRRVAPPRGRRDHPAGRRRGGGAARMGAAAPAHADAHRAAPALQPDPRRWRHRRADRRRAVAARLRPRRPARQGLADRAAQRPGCRRPPRRRALDHRGGAGRRTRLGADAVRAAAARGWARPLGPRRAGGCARGPPALRRHACALHRRDRPGGGDEVGEQGQAEPARLRRAGGGGV</sequence>
<name>A0A6J4INR0_9PROT</name>
<feature type="non-terminal residue" evidence="2">
    <location>
        <position position="1"/>
    </location>
</feature>
<evidence type="ECO:0000313" key="2">
    <source>
        <dbReference type="EMBL" id="CAA9257495.1"/>
    </source>
</evidence>
<evidence type="ECO:0000256" key="1">
    <source>
        <dbReference type="SAM" id="MobiDB-lite"/>
    </source>
</evidence>
<feature type="compositionally biased region" description="Basic residues" evidence="1">
    <location>
        <begin position="118"/>
        <end position="140"/>
    </location>
</feature>
<feature type="compositionally biased region" description="Basic residues" evidence="1">
    <location>
        <begin position="153"/>
        <end position="174"/>
    </location>
</feature>
<proteinExistence type="predicted"/>
<gene>
    <name evidence="2" type="ORF">AVDCRST_MAG08-2547</name>
</gene>
<feature type="compositionally biased region" description="Basic residues" evidence="1">
    <location>
        <begin position="69"/>
        <end position="89"/>
    </location>
</feature>
<feature type="non-terminal residue" evidence="2">
    <location>
        <position position="245"/>
    </location>
</feature>
<feature type="compositionally biased region" description="Basic residues" evidence="1">
    <location>
        <begin position="207"/>
        <end position="218"/>
    </location>
</feature>
<feature type="compositionally biased region" description="Low complexity" evidence="1">
    <location>
        <begin position="176"/>
        <end position="206"/>
    </location>
</feature>
<accession>A0A6J4INR0</accession>
<feature type="compositionally biased region" description="Basic residues" evidence="1">
    <location>
        <begin position="15"/>
        <end position="24"/>
    </location>
</feature>
<reference evidence="2" key="1">
    <citation type="submission" date="2020-02" db="EMBL/GenBank/DDBJ databases">
        <authorList>
            <person name="Meier V. D."/>
        </authorList>
    </citation>
    <scope>NUCLEOTIDE SEQUENCE</scope>
    <source>
        <strain evidence="2">AVDCRST_MAG08</strain>
    </source>
</reference>
<feature type="compositionally biased region" description="Basic residues" evidence="1">
    <location>
        <begin position="46"/>
        <end position="62"/>
    </location>
</feature>
<organism evidence="2">
    <name type="scientific">uncultured Acetobacteraceae bacterium</name>
    <dbReference type="NCBI Taxonomy" id="169975"/>
    <lineage>
        <taxon>Bacteria</taxon>
        <taxon>Pseudomonadati</taxon>
        <taxon>Pseudomonadota</taxon>
        <taxon>Alphaproteobacteria</taxon>
        <taxon>Acetobacterales</taxon>
        <taxon>Acetobacteraceae</taxon>
        <taxon>environmental samples</taxon>
    </lineage>
</organism>